<comment type="similarity">
    <text evidence="1 6">Belongs to the methyltransferase superfamily.</text>
</comment>
<evidence type="ECO:0000259" key="8">
    <source>
        <dbReference type="PROSITE" id="PS51515"/>
    </source>
</evidence>
<dbReference type="GO" id="GO:0008173">
    <property type="term" value="F:RNA methyltransferase activity"/>
    <property type="evidence" value="ECO:0007669"/>
    <property type="project" value="UniProtKB-UniRule"/>
</dbReference>
<dbReference type="InterPro" id="IPR024160">
    <property type="entry name" value="BIN3_SAM-bd_dom"/>
</dbReference>
<keyword evidence="2 6" id="KW-0489">Methyltransferase</keyword>
<dbReference type="Pfam" id="PF06859">
    <property type="entry name" value="Bin3"/>
    <property type="match status" value="1"/>
</dbReference>
<evidence type="ECO:0000256" key="5">
    <source>
        <dbReference type="PROSITE-ProRule" id="PRU00848"/>
    </source>
</evidence>
<evidence type="ECO:0000256" key="7">
    <source>
        <dbReference type="SAM" id="MobiDB-lite"/>
    </source>
</evidence>
<dbReference type="EMBL" id="GL945429">
    <property type="protein sequence ID" value="EGO29214.1"/>
    <property type="molecule type" value="Genomic_DNA"/>
</dbReference>
<dbReference type="RefSeq" id="XP_007313456.1">
    <property type="nucleotide sequence ID" value="XM_007313394.1"/>
</dbReference>
<dbReference type="Proteomes" id="UP000008064">
    <property type="component" value="Unassembled WGS sequence"/>
</dbReference>
<dbReference type="OrthoDB" id="540004at2759"/>
<dbReference type="KEGG" id="sla:SERLADRAFT_433213"/>
<dbReference type="PANTHER" id="PTHR12315:SF0">
    <property type="entry name" value="7SK SNRNA METHYLPHOSPHATE CAPPING ENZYME"/>
    <property type="match status" value="1"/>
</dbReference>
<gene>
    <name evidence="9" type="ORF">SERLADRAFT_433213</name>
</gene>
<reference evidence="9" key="1">
    <citation type="submission" date="2011-04" db="EMBL/GenBank/DDBJ databases">
        <title>Evolution of plant cell wall degrading machinery underlies the functional diversity of forest fungi.</title>
        <authorList>
            <consortium name="US DOE Joint Genome Institute (JGI-PGF)"/>
            <person name="Eastwood D.C."/>
            <person name="Floudas D."/>
            <person name="Binder M."/>
            <person name="Majcherczyk A."/>
            <person name="Schneider P."/>
            <person name="Aerts A."/>
            <person name="Asiegbu F.O."/>
            <person name="Baker S.E."/>
            <person name="Barry K."/>
            <person name="Bendiksby M."/>
            <person name="Blumentritt M."/>
            <person name="Coutinho P.M."/>
            <person name="Cullen D."/>
            <person name="Cullen D."/>
            <person name="Gathman A."/>
            <person name="Goodell B."/>
            <person name="Henrissat B."/>
            <person name="Ihrmark K."/>
            <person name="Kauserud H."/>
            <person name="Kohler A."/>
            <person name="LaButti K."/>
            <person name="Lapidus A."/>
            <person name="Lavin J.L."/>
            <person name="Lee Y.-H."/>
            <person name="Lindquist E."/>
            <person name="Lilly W."/>
            <person name="Lucas S."/>
            <person name="Morin E."/>
            <person name="Murat C."/>
            <person name="Oguiza J.A."/>
            <person name="Park J."/>
            <person name="Pisabarro A.G."/>
            <person name="Riley R."/>
            <person name="Rosling A."/>
            <person name="Salamov A."/>
            <person name="Schmidt O."/>
            <person name="Schmutz J."/>
            <person name="Skrede I."/>
            <person name="Stenlid J."/>
            <person name="Wiebenga A."/>
            <person name="Xie X."/>
            <person name="Kues U."/>
            <person name="Hibbett D.S."/>
            <person name="Hoffmeister D."/>
            <person name="Hogberg N."/>
            <person name="Martin F."/>
            <person name="Grigoriev I.V."/>
            <person name="Watkinson S.C."/>
        </authorList>
    </citation>
    <scope>NUCLEOTIDE SEQUENCE</scope>
    <source>
        <strain evidence="9">S7.9</strain>
    </source>
</reference>
<dbReference type="Gene3D" id="3.40.50.150">
    <property type="entry name" value="Vaccinia Virus protein VP39"/>
    <property type="match status" value="1"/>
</dbReference>
<organism>
    <name type="scientific">Serpula lacrymans var. lacrymans (strain S7.9)</name>
    <name type="common">Dry rot fungus</name>
    <dbReference type="NCBI Taxonomy" id="578457"/>
    <lineage>
        <taxon>Eukaryota</taxon>
        <taxon>Fungi</taxon>
        <taxon>Dikarya</taxon>
        <taxon>Basidiomycota</taxon>
        <taxon>Agaricomycotina</taxon>
        <taxon>Agaricomycetes</taxon>
        <taxon>Agaricomycetidae</taxon>
        <taxon>Boletales</taxon>
        <taxon>Coniophorineae</taxon>
        <taxon>Serpulaceae</taxon>
        <taxon>Serpula</taxon>
    </lineage>
</organism>
<dbReference type="AlphaFoldDB" id="F8NHQ0"/>
<feature type="domain" description="Bin3-type SAM" evidence="8">
    <location>
        <begin position="25"/>
        <end position="276"/>
    </location>
</feature>
<name>F8NHQ0_SERL9</name>
<dbReference type="PROSITE" id="PS51515">
    <property type="entry name" value="BIN3_SAM"/>
    <property type="match status" value="1"/>
</dbReference>
<accession>F8NHQ0</accession>
<dbReference type="GO" id="GO:0032259">
    <property type="term" value="P:methylation"/>
    <property type="evidence" value="ECO:0007669"/>
    <property type="project" value="UniProtKB-KW"/>
</dbReference>
<evidence type="ECO:0000256" key="1">
    <source>
        <dbReference type="ARBA" id="ARBA00008361"/>
    </source>
</evidence>
<keyword evidence="4 5" id="KW-0949">S-adenosyl-L-methionine</keyword>
<dbReference type="GO" id="GO:0017069">
    <property type="term" value="F:snRNA binding"/>
    <property type="evidence" value="ECO:0007669"/>
    <property type="project" value="TreeGrafter"/>
</dbReference>
<keyword evidence="3 6" id="KW-0808">Transferase</keyword>
<dbReference type="GO" id="GO:0040031">
    <property type="term" value="P:snRNA modification"/>
    <property type="evidence" value="ECO:0007669"/>
    <property type="project" value="TreeGrafter"/>
</dbReference>
<evidence type="ECO:0000313" key="9">
    <source>
        <dbReference type="EMBL" id="EGO29214.1"/>
    </source>
</evidence>
<proteinExistence type="inferred from homology"/>
<dbReference type="EC" id="2.1.1.-" evidence="6"/>
<dbReference type="InterPro" id="IPR039772">
    <property type="entry name" value="Bin3-like"/>
</dbReference>
<protein>
    <recommendedName>
        <fullName evidence="6">RNA methyltransferase</fullName>
        <ecNumber evidence="6">2.1.1.-</ecNumber>
    </recommendedName>
</protein>
<dbReference type="GO" id="GO:0008171">
    <property type="term" value="F:O-methyltransferase activity"/>
    <property type="evidence" value="ECO:0007669"/>
    <property type="project" value="UniProtKB-UniRule"/>
</dbReference>
<dbReference type="InterPro" id="IPR029063">
    <property type="entry name" value="SAM-dependent_MTases_sf"/>
</dbReference>
<evidence type="ECO:0000256" key="4">
    <source>
        <dbReference type="ARBA" id="ARBA00022691"/>
    </source>
</evidence>
<dbReference type="InterPro" id="IPR010675">
    <property type="entry name" value="Bin3_C"/>
</dbReference>
<dbReference type="CDD" id="cd02440">
    <property type="entry name" value="AdoMet_MTases"/>
    <property type="match status" value="1"/>
</dbReference>
<dbReference type="SUPFAM" id="SSF53335">
    <property type="entry name" value="S-adenosyl-L-methionine-dependent methyltransferases"/>
    <property type="match status" value="1"/>
</dbReference>
<dbReference type="HOGENOM" id="CLU_004729_2_0_1"/>
<evidence type="ECO:0000256" key="2">
    <source>
        <dbReference type="ARBA" id="ARBA00022603"/>
    </source>
</evidence>
<sequence>MPSNVAVPVYGNYHGYYSKRPFIRDHRLALLPTSFFSEKRVLDVGCNEGWVTCEIGQSWGAQRVIGVDIDDTLIRAAWKRRRTVWSLQAPDDHSTCDVDGVSDAEPPTKRRRKSTEKEDELADYFPASCEHVHGPLPIPPQTDKKHVFPHNVSFRTADWVQDEIPEDDTPYDVVLAFSISKWIHLNSGDAGITKFFNRVHNVLKPGGAFVLEPQDWDTYAKAKRMDETLKENAKSLKLLPEDFETILQSIGFGPVQHLGSAGEGGFHRPVDLYIKL</sequence>
<dbReference type="PANTHER" id="PTHR12315">
    <property type="entry name" value="BICOID-INTERACTING PROTEIN RELATED"/>
    <property type="match status" value="1"/>
</dbReference>
<feature type="region of interest" description="Disordered" evidence="7">
    <location>
        <begin position="90"/>
        <end position="119"/>
    </location>
</feature>
<dbReference type="GeneID" id="18814146"/>
<evidence type="ECO:0000256" key="6">
    <source>
        <dbReference type="RuleBase" id="RU367087"/>
    </source>
</evidence>
<evidence type="ECO:0000256" key="3">
    <source>
        <dbReference type="ARBA" id="ARBA00022679"/>
    </source>
</evidence>